<proteinExistence type="predicted"/>
<dbReference type="Pfam" id="PF06799">
    <property type="entry name" value="CGLD27-like"/>
    <property type="match status" value="1"/>
</dbReference>
<protein>
    <recommendedName>
        <fullName evidence="3">Ycf36 protein</fullName>
    </recommendedName>
</protein>
<dbReference type="OrthoDB" id="462081at2"/>
<dbReference type="KEGG" id="cyn:Cyan7425_4557"/>
<sequence length="161" mass="18513">MLCPVPPEQRPINEFRELYASWFFHWSTLDLKPYLVRLMLLWGGSWLLAGPLAAASFAPEEYPLRFLLVGAGGAGFLLALVLLRLYLGWGYVGDRLLQQTVVYEETGWYDGQSWEKPTAELVQDRLISTYQVQPILRRLRWTLGLLVLLLLLDGTCWNLLD</sequence>
<dbReference type="PANTHER" id="PTHR34214:SF3">
    <property type="entry name" value="PROTEIN CONSERVED IN THE GREEN LINEAGE AND DIATOMS 27, CHLOROPLASTIC"/>
    <property type="match status" value="1"/>
</dbReference>
<gene>
    <name evidence="2" type="ordered locus">Cyan7425_4557</name>
</gene>
<feature type="transmembrane region" description="Helical" evidence="1">
    <location>
        <begin position="34"/>
        <end position="58"/>
    </location>
</feature>
<dbReference type="STRING" id="395961.Cyan7425_4557"/>
<feature type="transmembrane region" description="Helical" evidence="1">
    <location>
        <begin position="64"/>
        <end position="87"/>
    </location>
</feature>
<keyword evidence="1" id="KW-1133">Transmembrane helix</keyword>
<keyword evidence="1" id="KW-0472">Membrane</keyword>
<evidence type="ECO:0008006" key="3">
    <source>
        <dbReference type="Google" id="ProtNLM"/>
    </source>
</evidence>
<dbReference type="InterPro" id="IPR009631">
    <property type="entry name" value="CGLD27-like"/>
</dbReference>
<dbReference type="AlphaFoldDB" id="B8HKM1"/>
<dbReference type="EMBL" id="CP001344">
    <property type="protein sequence ID" value="ACL46865.1"/>
    <property type="molecule type" value="Genomic_DNA"/>
</dbReference>
<dbReference type="HOGENOM" id="CLU_081117_2_0_3"/>
<reference evidence="2" key="1">
    <citation type="submission" date="2009-01" db="EMBL/GenBank/DDBJ databases">
        <title>Complete sequence of chromosome Cyanothece sp. PCC 7425.</title>
        <authorList>
            <consortium name="US DOE Joint Genome Institute"/>
            <person name="Lucas S."/>
            <person name="Copeland A."/>
            <person name="Lapidus A."/>
            <person name="Glavina del Rio T."/>
            <person name="Dalin E."/>
            <person name="Tice H."/>
            <person name="Bruce D."/>
            <person name="Goodwin L."/>
            <person name="Pitluck S."/>
            <person name="Sims D."/>
            <person name="Meineke L."/>
            <person name="Brettin T."/>
            <person name="Detter J.C."/>
            <person name="Han C."/>
            <person name="Larimer F."/>
            <person name="Land M."/>
            <person name="Hauser L."/>
            <person name="Kyrpides N."/>
            <person name="Ovchinnikova G."/>
            <person name="Liberton M."/>
            <person name="Stoeckel J."/>
            <person name="Banerjee A."/>
            <person name="Singh A."/>
            <person name="Page L."/>
            <person name="Sato H."/>
            <person name="Zhao L."/>
            <person name="Sherman L."/>
            <person name="Pakrasi H."/>
            <person name="Richardson P."/>
        </authorList>
    </citation>
    <scope>NUCLEOTIDE SEQUENCE</scope>
    <source>
        <strain evidence="2">PCC 7425</strain>
    </source>
</reference>
<organism evidence="2">
    <name type="scientific">Cyanothece sp. (strain PCC 7425 / ATCC 29141)</name>
    <dbReference type="NCBI Taxonomy" id="395961"/>
    <lineage>
        <taxon>Bacteria</taxon>
        <taxon>Bacillati</taxon>
        <taxon>Cyanobacteriota</taxon>
        <taxon>Cyanophyceae</taxon>
        <taxon>Gomontiellales</taxon>
        <taxon>Cyanothecaceae</taxon>
        <taxon>Cyanothece</taxon>
    </lineage>
</organism>
<evidence type="ECO:0000313" key="2">
    <source>
        <dbReference type="EMBL" id="ACL46865.1"/>
    </source>
</evidence>
<feature type="transmembrane region" description="Helical" evidence="1">
    <location>
        <begin position="141"/>
        <end position="160"/>
    </location>
</feature>
<accession>B8HKM1</accession>
<evidence type="ECO:0000256" key="1">
    <source>
        <dbReference type="SAM" id="Phobius"/>
    </source>
</evidence>
<name>B8HKM1_CYAP4</name>
<dbReference type="PANTHER" id="PTHR34214">
    <property type="match status" value="1"/>
</dbReference>
<dbReference type="eggNOG" id="ENOG502ZY99">
    <property type="taxonomic scope" value="Bacteria"/>
</dbReference>
<keyword evidence="1" id="KW-0812">Transmembrane</keyword>